<accession>A0ABD0RZI7</accession>
<reference evidence="4 5" key="1">
    <citation type="submission" date="2024-05" db="EMBL/GenBank/DDBJ databases">
        <title>Genome sequencing and assembly of Indian major carp, Cirrhinus mrigala (Hamilton, 1822).</title>
        <authorList>
            <person name="Mohindra V."/>
            <person name="Chowdhury L.M."/>
            <person name="Lal K."/>
            <person name="Jena J.K."/>
        </authorList>
    </citation>
    <scope>NUCLEOTIDE SEQUENCE [LARGE SCALE GENOMIC DNA]</scope>
    <source>
        <strain evidence="4">CM1030</strain>
        <tissue evidence="4">Blood</tissue>
    </source>
</reference>
<evidence type="ECO:0000259" key="3">
    <source>
        <dbReference type="PROSITE" id="PS50009"/>
    </source>
</evidence>
<protein>
    <recommendedName>
        <fullName evidence="3">Ras-GEF domain-containing protein</fullName>
    </recommendedName>
</protein>
<dbReference type="SUPFAM" id="SSF48366">
    <property type="entry name" value="Ras GEF"/>
    <property type="match status" value="1"/>
</dbReference>
<dbReference type="PANTHER" id="PTHR23113">
    <property type="entry name" value="GUANINE NUCLEOTIDE EXCHANGE FACTOR"/>
    <property type="match status" value="1"/>
</dbReference>
<evidence type="ECO:0000313" key="4">
    <source>
        <dbReference type="EMBL" id="KAL0203927.1"/>
    </source>
</evidence>
<gene>
    <name evidence="4" type="ORF">M9458_001945</name>
</gene>
<dbReference type="InterPro" id="IPR008937">
    <property type="entry name" value="Ras-like_GEF"/>
</dbReference>
<keyword evidence="5" id="KW-1185">Reference proteome</keyword>
<sequence>YYLKSNMETETLCSDVEAQEMQRESVVSLLSLSSMEIANQLSARNYLLFSSIEPTDYVSDLFKLHPQEPPTNLRNFEGLVNQETFWVATEIVQETNLAKRVKIIKHFIKIALHCRDCKNFNSMFAII</sequence>
<dbReference type="Pfam" id="PF00617">
    <property type="entry name" value="RasGEF"/>
    <property type="match status" value="1"/>
</dbReference>
<dbReference type="Proteomes" id="UP001529510">
    <property type="component" value="Unassembled WGS sequence"/>
</dbReference>
<dbReference type="GO" id="GO:0005085">
    <property type="term" value="F:guanyl-nucleotide exchange factor activity"/>
    <property type="evidence" value="ECO:0007669"/>
    <property type="project" value="UniProtKB-KW"/>
</dbReference>
<evidence type="ECO:0000256" key="1">
    <source>
        <dbReference type="ARBA" id="ARBA00022658"/>
    </source>
</evidence>
<dbReference type="AlphaFoldDB" id="A0ABD0RZI7"/>
<evidence type="ECO:0000256" key="2">
    <source>
        <dbReference type="PROSITE-ProRule" id="PRU00168"/>
    </source>
</evidence>
<comment type="caution">
    <text evidence="4">The sequence shown here is derived from an EMBL/GenBank/DDBJ whole genome shotgun (WGS) entry which is preliminary data.</text>
</comment>
<keyword evidence="1 2" id="KW-0344">Guanine-nucleotide releasing factor</keyword>
<dbReference type="EMBL" id="JAMKFB020000001">
    <property type="protein sequence ID" value="KAL0203927.1"/>
    <property type="molecule type" value="Genomic_DNA"/>
</dbReference>
<feature type="non-terminal residue" evidence="4">
    <location>
        <position position="1"/>
    </location>
</feature>
<feature type="domain" description="Ras-GEF" evidence="3">
    <location>
        <begin position="33"/>
        <end position="127"/>
    </location>
</feature>
<proteinExistence type="predicted"/>
<dbReference type="InterPro" id="IPR036964">
    <property type="entry name" value="RASGEF_cat_dom_sf"/>
</dbReference>
<dbReference type="InterPro" id="IPR023578">
    <property type="entry name" value="Ras_GEF_dom_sf"/>
</dbReference>
<dbReference type="PROSITE" id="PS50009">
    <property type="entry name" value="RASGEF_CAT"/>
    <property type="match status" value="1"/>
</dbReference>
<dbReference type="Gene3D" id="1.10.840.10">
    <property type="entry name" value="Ras guanine-nucleotide exchange factors catalytic domain"/>
    <property type="match status" value="1"/>
</dbReference>
<organism evidence="4 5">
    <name type="scientific">Cirrhinus mrigala</name>
    <name type="common">Mrigala</name>
    <dbReference type="NCBI Taxonomy" id="683832"/>
    <lineage>
        <taxon>Eukaryota</taxon>
        <taxon>Metazoa</taxon>
        <taxon>Chordata</taxon>
        <taxon>Craniata</taxon>
        <taxon>Vertebrata</taxon>
        <taxon>Euteleostomi</taxon>
        <taxon>Actinopterygii</taxon>
        <taxon>Neopterygii</taxon>
        <taxon>Teleostei</taxon>
        <taxon>Ostariophysi</taxon>
        <taxon>Cypriniformes</taxon>
        <taxon>Cyprinidae</taxon>
        <taxon>Labeoninae</taxon>
        <taxon>Labeonini</taxon>
        <taxon>Cirrhinus</taxon>
    </lineage>
</organism>
<name>A0ABD0RZI7_CIRMR</name>
<feature type="non-terminal residue" evidence="4">
    <location>
        <position position="127"/>
    </location>
</feature>
<dbReference type="PANTHER" id="PTHR23113:SF249">
    <property type="entry name" value="RAP GUANINE NUCLEOTIDE EXCHANGE FACTOR 6"/>
    <property type="match status" value="1"/>
</dbReference>
<dbReference type="InterPro" id="IPR001895">
    <property type="entry name" value="RASGEF_cat_dom"/>
</dbReference>
<evidence type="ECO:0000313" key="5">
    <source>
        <dbReference type="Proteomes" id="UP001529510"/>
    </source>
</evidence>